<proteinExistence type="predicted"/>
<reference evidence="1" key="1">
    <citation type="journal article" date="2020" name="mSystems">
        <title>Genome- and Community-Level Interaction Insights into Carbon Utilization and Element Cycling Functions of Hydrothermarchaeota in Hydrothermal Sediment.</title>
        <authorList>
            <person name="Zhou Z."/>
            <person name="Liu Y."/>
            <person name="Xu W."/>
            <person name="Pan J."/>
            <person name="Luo Z.H."/>
            <person name="Li M."/>
        </authorList>
    </citation>
    <scope>NUCLEOTIDE SEQUENCE [LARGE SCALE GENOMIC DNA]</scope>
    <source>
        <strain evidence="1">SpSt-876</strain>
    </source>
</reference>
<sequence length="358" mass="41298">MFLITSLKAVAASFLILFLFVIALLLPNEPEIPLTSLANPNLLGYAQIKLNWQDETVKSLIQDKFNLLKQSGSGIRAKIFRAVQDYAMAKVLPHYVGMFFYGGAKKNKKPILMKGNPLSPYSFEDSKGQSPFVLYVINPRINRLILKPLVLSALGGFKLITNRLKNEFYARRVYQFNNQKYQVYRFAQFWIMFHSNCCLLADTLIAFEYFFSNQLRIQPPNILKMDSLLNPQSDCRLILDNRLKTCRLAYDYLTQKKFSFADELETEFFQTWLWRLKTYSDSIIMSGIEANIITPDQIIGKWLIVMSNGESARKLATVVDGIHQVISQELGKHNIIYNVKREIKQDIIISDFVIKGIF</sequence>
<dbReference type="AlphaFoldDB" id="A0A7C6A8P3"/>
<protein>
    <submittedName>
        <fullName evidence="1">Uncharacterized protein</fullName>
    </submittedName>
</protein>
<evidence type="ECO:0000313" key="1">
    <source>
        <dbReference type="EMBL" id="HHS51871.1"/>
    </source>
</evidence>
<gene>
    <name evidence="1" type="ORF">ENW73_03245</name>
</gene>
<dbReference type="EMBL" id="DTLI01000082">
    <property type="protein sequence ID" value="HHS51871.1"/>
    <property type="molecule type" value="Genomic_DNA"/>
</dbReference>
<accession>A0A7C6A8P3</accession>
<name>A0A7C6A8P3_UNCW3</name>
<comment type="caution">
    <text evidence="1">The sequence shown here is derived from an EMBL/GenBank/DDBJ whole genome shotgun (WGS) entry which is preliminary data.</text>
</comment>
<organism evidence="1">
    <name type="scientific">candidate division WOR-3 bacterium</name>
    <dbReference type="NCBI Taxonomy" id="2052148"/>
    <lineage>
        <taxon>Bacteria</taxon>
        <taxon>Bacteria division WOR-3</taxon>
    </lineage>
</organism>